<evidence type="ECO:0000313" key="1">
    <source>
        <dbReference type="Proteomes" id="UP000095287"/>
    </source>
</evidence>
<name>A0A1I8AMP7_9BILA</name>
<keyword evidence="1" id="KW-1185">Reference proteome</keyword>
<evidence type="ECO:0000313" key="2">
    <source>
        <dbReference type="WBParaSite" id="L893_g7353.t1"/>
    </source>
</evidence>
<dbReference type="Proteomes" id="UP000095287">
    <property type="component" value="Unplaced"/>
</dbReference>
<reference evidence="2" key="1">
    <citation type="submission" date="2016-11" db="UniProtKB">
        <authorList>
            <consortium name="WormBaseParasite"/>
        </authorList>
    </citation>
    <scope>IDENTIFICATION</scope>
</reference>
<dbReference type="AlphaFoldDB" id="A0A1I8AMP7"/>
<dbReference type="WBParaSite" id="L893_g7353.t1">
    <property type="protein sequence ID" value="L893_g7353.t1"/>
    <property type="gene ID" value="L893_g7353"/>
</dbReference>
<protein>
    <submittedName>
        <fullName evidence="2">Ovule protein</fullName>
    </submittedName>
</protein>
<organism evidence="1 2">
    <name type="scientific">Steinernema glaseri</name>
    <dbReference type="NCBI Taxonomy" id="37863"/>
    <lineage>
        <taxon>Eukaryota</taxon>
        <taxon>Metazoa</taxon>
        <taxon>Ecdysozoa</taxon>
        <taxon>Nematoda</taxon>
        <taxon>Chromadorea</taxon>
        <taxon>Rhabditida</taxon>
        <taxon>Tylenchina</taxon>
        <taxon>Panagrolaimomorpha</taxon>
        <taxon>Strongyloidoidea</taxon>
        <taxon>Steinernematidae</taxon>
        <taxon>Steinernema</taxon>
    </lineage>
</organism>
<proteinExistence type="predicted"/>
<sequence length="94" mass="11086">MLWHFKKRGKQLTQRGMTDWYCSEEVKDTTALILKRVDSNDAPKINHFWFSLSAIRVQRAESLRISHDISHDDQLEKSITSYSMLQITYLICLP</sequence>
<accession>A0A1I8AMP7</accession>